<dbReference type="Pfam" id="PF02481">
    <property type="entry name" value="DNA_processg_A"/>
    <property type="match status" value="1"/>
</dbReference>
<dbReference type="AlphaFoldDB" id="A0A4R8MLZ6"/>
<organism evidence="3 4">
    <name type="scientific">Aminivibrio pyruvatiphilus</name>
    <dbReference type="NCBI Taxonomy" id="1005740"/>
    <lineage>
        <taxon>Bacteria</taxon>
        <taxon>Thermotogati</taxon>
        <taxon>Synergistota</taxon>
        <taxon>Synergistia</taxon>
        <taxon>Synergistales</taxon>
        <taxon>Aminobacteriaceae</taxon>
        <taxon>Aminivibrio</taxon>
    </lineage>
</organism>
<evidence type="ECO:0000259" key="2">
    <source>
        <dbReference type="Pfam" id="PF02481"/>
    </source>
</evidence>
<evidence type="ECO:0000313" key="4">
    <source>
        <dbReference type="Proteomes" id="UP000295066"/>
    </source>
</evidence>
<dbReference type="EMBL" id="SORI01000001">
    <property type="protein sequence ID" value="TDY65035.1"/>
    <property type="molecule type" value="Genomic_DNA"/>
</dbReference>
<sequence length="366" mass="38842">MTGVLRVLLLLAASGGFPPVLWESFRKEDLPPEAFLEEGPGLWERLGYSETVRNNLARLALAGWPEREEERARRAGVRLVPFDSRDYPRGLAGTPSAPLLLYVRGKWPVAGPSAAVVGTRKCSSYGWRTAAEIGRAVAGAGGVVISGGAAGIDGAAHEGCLDGGGATIAVLGTGVDMVYPRGHEGLFGRIVRDGGALVAEYPLGSPPRQWRFPERNRIIAGMADRLVVVEAPLKSGAMSTARHALEAGREVWAVPGRISEEGCAGSNRLLFDGAQPLVSVAEFVSVAFGRQLGLFPPGEERQKTPSLTEKEQRILSVLKKYGERTVDNLAVECTMSPADVFSCLALLAAAGHVFPSGPGRWSAVPR</sequence>
<dbReference type="GO" id="GO:0009294">
    <property type="term" value="P:DNA-mediated transformation"/>
    <property type="evidence" value="ECO:0007669"/>
    <property type="project" value="InterPro"/>
</dbReference>
<dbReference type="RefSeq" id="WP_133955395.1">
    <property type="nucleotide sequence ID" value="NZ_SORI01000001.1"/>
</dbReference>
<protein>
    <submittedName>
        <fullName evidence="3">DNA processing protein</fullName>
    </submittedName>
</protein>
<name>A0A4R8MLZ6_9BACT</name>
<dbReference type="PANTHER" id="PTHR43022:SF1">
    <property type="entry name" value="PROTEIN SMF"/>
    <property type="match status" value="1"/>
</dbReference>
<comment type="caution">
    <text evidence="3">The sequence shown here is derived from an EMBL/GenBank/DDBJ whole genome shotgun (WGS) entry which is preliminary data.</text>
</comment>
<dbReference type="PANTHER" id="PTHR43022">
    <property type="entry name" value="PROTEIN SMF"/>
    <property type="match status" value="1"/>
</dbReference>
<dbReference type="SUPFAM" id="SSF102405">
    <property type="entry name" value="MCP/YpsA-like"/>
    <property type="match status" value="1"/>
</dbReference>
<dbReference type="NCBIfam" id="TIGR00732">
    <property type="entry name" value="dprA"/>
    <property type="match status" value="1"/>
</dbReference>
<gene>
    <name evidence="3" type="ORF">C8D99_101182</name>
</gene>
<feature type="domain" description="Smf/DprA SLOG" evidence="2">
    <location>
        <begin position="80"/>
        <end position="284"/>
    </location>
</feature>
<accession>A0A4R8MLZ6</accession>
<dbReference type="InterPro" id="IPR057666">
    <property type="entry name" value="DrpA_SLOG"/>
</dbReference>
<keyword evidence="4" id="KW-1185">Reference proteome</keyword>
<evidence type="ECO:0000256" key="1">
    <source>
        <dbReference type="ARBA" id="ARBA00006525"/>
    </source>
</evidence>
<dbReference type="Proteomes" id="UP000295066">
    <property type="component" value="Unassembled WGS sequence"/>
</dbReference>
<proteinExistence type="inferred from homology"/>
<dbReference type="OrthoDB" id="9785707at2"/>
<dbReference type="Gene3D" id="3.40.50.450">
    <property type="match status" value="1"/>
</dbReference>
<dbReference type="InterPro" id="IPR003488">
    <property type="entry name" value="DprA"/>
</dbReference>
<comment type="similarity">
    <text evidence="1">Belongs to the DprA/Smf family.</text>
</comment>
<reference evidence="3 4" key="1">
    <citation type="submission" date="2019-03" db="EMBL/GenBank/DDBJ databases">
        <title>Genomic Encyclopedia of Type Strains, Phase IV (KMG-IV): sequencing the most valuable type-strain genomes for metagenomic binning, comparative biology and taxonomic classification.</title>
        <authorList>
            <person name="Goeker M."/>
        </authorList>
    </citation>
    <scope>NUCLEOTIDE SEQUENCE [LARGE SCALE GENOMIC DNA]</scope>
    <source>
        <strain evidence="3 4">DSM 25964</strain>
    </source>
</reference>
<evidence type="ECO:0000313" key="3">
    <source>
        <dbReference type="EMBL" id="TDY65035.1"/>
    </source>
</evidence>